<dbReference type="STRING" id="1330018.A0A167IYS6"/>
<feature type="region of interest" description="Disordered" evidence="1">
    <location>
        <begin position="443"/>
        <end position="581"/>
    </location>
</feature>
<proteinExistence type="predicted"/>
<reference evidence="3 4" key="1">
    <citation type="journal article" date="2016" name="Mol. Biol. Evol.">
        <title>Comparative Genomics of Early-Diverging Mushroom-Forming Fungi Provides Insights into the Origins of Lignocellulose Decay Capabilities.</title>
        <authorList>
            <person name="Nagy L.G."/>
            <person name="Riley R."/>
            <person name="Tritt A."/>
            <person name="Adam C."/>
            <person name="Daum C."/>
            <person name="Floudas D."/>
            <person name="Sun H."/>
            <person name="Yadav J.S."/>
            <person name="Pangilinan J."/>
            <person name="Larsson K.H."/>
            <person name="Matsuura K."/>
            <person name="Barry K."/>
            <person name="Labutti K."/>
            <person name="Kuo R."/>
            <person name="Ohm R.A."/>
            <person name="Bhattacharya S.S."/>
            <person name="Shirouzu T."/>
            <person name="Yoshinaga Y."/>
            <person name="Martin F.M."/>
            <person name="Grigoriev I.V."/>
            <person name="Hibbett D.S."/>
        </authorList>
    </citation>
    <scope>NUCLEOTIDE SEQUENCE [LARGE SCALE GENOMIC DNA]</scope>
    <source>
        <strain evidence="3 4">TUFC12733</strain>
    </source>
</reference>
<feature type="compositionally biased region" description="Acidic residues" evidence="1">
    <location>
        <begin position="22"/>
        <end position="41"/>
    </location>
</feature>
<dbReference type="Pfam" id="PF03235">
    <property type="entry name" value="GmrSD_N"/>
    <property type="match status" value="1"/>
</dbReference>
<evidence type="ECO:0000259" key="2">
    <source>
        <dbReference type="Pfam" id="PF03235"/>
    </source>
</evidence>
<feature type="compositionally biased region" description="Polar residues" evidence="1">
    <location>
        <begin position="525"/>
        <end position="549"/>
    </location>
</feature>
<protein>
    <recommendedName>
        <fullName evidence="2">GmrSD restriction endonucleases N-terminal domain-containing protein</fullName>
    </recommendedName>
</protein>
<dbReference type="Proteomes" id="UP000076738">
    <property type="component" value="Unassembled WGS sequence"/>
</dbReference>
<dbReference type="EMBL" id="KV417304">
    <property type="protein sequence ID" value="KZO93092.1"/>
    <property type="molecule type" value="Genomic_DNA"/>
</dbReference>
<feature type="compositionally biased region" description="Basic and acidic residues" evidence="1">
    <location>
        <begin position="619"/>
        <end position="637"/>
    </location>
</feature>
<dbReference type="InterPro" id="IPR004919">
    <property type="entry name" value="GmrSD_N"/>
</dbReference>
<feature type="region of interest" description="Disordered" evidence="1">
    <location>
        <begin position="1"/>
        <end position="82"/>
    </location>
</feature>
<dbReference type="PANTHER" id="PTHR39639:SF1">
    <property type="entry name" value="DUF262 DOMAIN-CONTAINING PROTEIN"/>
    <property type="match status" value="1"/>
</dbReference>
<evidence type="ECO:0000256" key="1">
    <source>
        <dbReference type="SAM" id="MobiDB-lite"/>
    </source>
</evidence>
<sequence length="653" mass="73405">MTQDDDYTDSDESLSDASYSDLDADDFLDDIEASEPEEGEEKEAAALPKPKPKPKPKAVPPRKSYGAAAGEPELGGANNIVGKRLKPPNVVQVSTKMLFDEMESKEIDLDAEYQRDVVWPDKNQSKLIDSIFRNYYIPPVVFSRQDRGMQEVKICVDGKQRLTSIKKFMKGEIPFIERKTGKKYFWKTPTKKPKGWTLLSDAWKSEFQRTSITTVTFSSLTPAEERDIFARVQLGMALSTPEKWQALQGPWPDFLRELRSSYFSEDRPESNLLAKINWDMSRAKDFQDVVRMAIMINQTIIKDEPPIVSTDKLGEALEDEDGPSHAFKMEMLKILETFLRLVKEPRYYLAFEGKVAPVELVMIAVLIGKGMHLAKDSELAEGIKDMRREVRSQVAKGYVMWKPEIVRKMLNFIDRWKLRLKRPLDPSTVAAAQSAAVVTVSNGQRKKRKAMKFEDSSEEEALEDRNVRPRSSAYSAAPGLARIPKKENGSAQPIKPEPRGVSFKIGNSNVTPQRVAPAPMVSRETVMSQSGARPMTNYNRAPSSLSSFRTEQRSPVETKPPVSLSTSHPAPPAPAGSTDGMTLEESLDLVSTEITTLQELVMKGGRPDHQELAAKLKEKQTLKSQLQRDRFMRDQYRRPAARPFGQGAGALGF</sequence>
<feature type="compositionally biased region" description="Low complexity" evidence="1">
    <location>
        <begin position="61"/>
        <end position="77"/>
    </location>
</feature>
<organism evidence="3 4">
    <name type="scientific">Calocera viscosa (strain TUFC12733)</name>
    <dbReference type="NCBI Taxonomy" id="1330018"/>
    <lineage>
        <taxon>Eukaryota</taxon>
        <taxon>Fungi</taxon>
        <taxon>Dikarya</taxon>
        <taxon>Basidiomycota</taxon>
        <taxon>Agaricomycotina</taxon>
        <taxon>Dacrymycetes</taxon>
        <taxon>Dacrymycetales</taxon>
        <taxon>Dacrymycetaceae</taxon>
        <taxon>Calocera</taxon>
    </lineage>
</organism>
<feature type="region of interest" description="Disordered" evidence="1">
    <location>
        <begin position="619"/>
        <end position="653"/>
    </location>
</feature>
<gene>
    <name evidence="3" type="ORF">CALVIDRAFT_540344</name>
</gene>
<feature type="domain" description="GmrSD restriction endonucleases N-terminal" evidence="2">
    <location>
        <begin position="103"/>
        <end position="195"/>
    </location>
</feature>
<name>A0A167IYS6_CALVF</name>
<evidence type="ECO:0000313" key="3">
    <source>
        <dbReference type="EMBL" id="KZO93092.1"/>
    </source>
</evidence>
<keyword evidence="4" id="KW-1185">Reference proteome</keyword>
<dbReference type="OrthoDB" id="5419821at2759"/>
<accession>A0A167IYS6</accession>
<dbReference type="AlphaFoldDB" id="A0A167IYS6"/>
<feature type="compositionally biased region" description="Acidic residues" evidence="1">
    <location>
        <begin position="1"/>
        <end position="14"/>
    </location>
</feature>
<dbReference type="PANTHER" id="PTHR39639">
    <property type="entry name" value="CHROMOSOME 16, WHOLE GENOME SHOTGUN SEQUENCE"/>
    <property type="match status" value="1"/>
</dbReference>
<evidence type="ECO:0000313" key="4">
    <source>
        <dbReference type="Proteomes" id="UP000076738"/>
    </source>
</evidence>